<feature type="compositionally biased region" description="Basic and acidic residues" evidence="1">
    <location>
        <begin position="449"/>
        <end position="480"/>
    </location>
</feature>
<accession>A0A7J6RDI3</accession>
<dbReference type="AlphaFoldDB" id="A0A7J6RDI3"/>
<proteinExistence type="predicted"/>
<feature type="region of interest" description="Disordered" evidence="1">
    <location>
        <begin position="186"/>
        <end position="207"/>
    </location>
</feature>
<evidence type="ECO:0000256" key="1">
    <source>
        <dbReference type="SAM" id="MobiDB-lite"/>
    </source>
</evidence>
<sequence>MTKPPLESNPPSTRSPGSRFWLSTAAGPLTKYTKTATPTRSISVAYSECMESTKPRVTVNEALGPIPFEASRQQEHFLSSSQSTRGVTVQYPVESRYNSNDEENSRWMDNVDQRVLSPKDNYSSVQVRPTFREADIISTPLRVSSDGVNHSLAARTRPTAHINFDEAAFDRYFRNFQESRGASMYHTAESGAYRPPGTSPPESMENRTTPLIPQVSLAPTPSVESVATDTPAYSVSLRQPDMVDRATSPIRWRPRNTRTAGVASTQAPRVGTRKGGTGTGTCGTGNKRNQRDAGALESSGCRDAVLEGGRGVEGRSPRKGPARHDDPLELEVDQTPRSVHLSEDEVDASIDSSAASVSNTITPNSPPPVLPLAEVEHLVVSVLERCLEDANTPRGHYSPANRDGHVERHVADKDAAGVARATSPHPGGRSRSRPAKRSSTTRSKRRSTSAKDDAADKELEIRQRRASSMRETKEERERRLKLVHRAPPTPVRVERQDPTEDNEVRKEGPKHGMEGWYSSRRARSLVRERAREGVLMHAREETIAALAKIESVARRREERQKRRVPSHIVPRRASTASRGDNPSVDGPRHTPARSDTSSRRMISAGHSEDGSPVPPTGLSLRLEEVSASLSRSAVSTARSSASKKERNRSAQKKLSSGISTAEAADEESNSSPPHGPTDSGSTASVHDRILAEVEMLSLACSLRPGGPGVQEDTPERDGYMRPPSRGAESWRPLGKTGWITPEEAAGESPGRPQQGH</sequence>
<feature type="compositionally biased region" description="Basic and acidic residues" evidence="1">
    <location>
        <begin position="492"/>
        <end position="513"/>
    </location>
</feature>
<feature type="compositionally biased region" description="Gly residues" evidence="1">
    <location>
        <begin position="273"/>
        <end position="283"/>
    </location>
</feature>
<feature type="region of interest" description="Disordered" evidence="1">
    <location>
        <begin position="414"/>
        <end position="516"/>
    </location>
</feature>
<organism evidence="2 3">
    <name type="scientific">Perkinsus olseni</name>
    <name type="common">Perkinsus atlanticus</name>
    <dbReference type="NCBI Taxonomy" id="32597"/>
    <lineage>
        <taxon>Eukaryota</taxon>
        <taxon>Sar</taxon>
        <taxon>Alveolata</taxon>
        <taxon>Perkinsozoa</taxon>
        <taxon>Perkinsea</taxon>
        <taxon>Perkinsida</taxon>
        <taxon>Perkinsidae</taxon>
        <taxon>Perkinsus</taxon>
    </lineage>
</organism>
<feature type="compositionally biased region" description="Basic and acidic residues" evidence="1">
    <location>
        <begin position="310"/>
        <end position="327"/>
    </location>
</feature>
<protein>
    <submittedName>
        <fullName evidence="2">Uncharacterized protein</fullName>
    </submittedName>
</protein>
<dbReference type="EMBL" id="JABANM010022927">
    <property type="protein sequence ID" value="KAF4718754.1"/>
    <property type="molecule type" value="Genomic_DNA"/>
</dbReference>
<feature type="non-terminal residue" evidence="2">
    <location>
        <position position="756"/>
    </location>
</feature>
<dbReference type="Proteomes" id="UP000574390">
    <property type="component" value="Unassembled WGS sequence"/>
</dbReference>
<comment type="caution">
    <text evidence="2">The sequence shown here is derived from an EMBL/GenBank/DDBJ whole genome shotgun (WGS) entry which is preliminary data.</text>
</comment>
<name>A0A7J6RDI3_PEROL</name>
<evidence type="ECO:0000313" key="3">
    <source>
        <dbReference type="Proteomes" id="UP000574390"/>
    </source>
</evidence>
<feature type="region of interest" description="Disordered" evidence="1">
    <location>
        <begin position="700"/>
        <end position="756"/>
    </location>
</feature>
<feature type="compositionally biased region" description="Low complexity" evidence="1">
    <location>
        <begin position="349"/>
        <end position="358"/>
    </location>
</feature>
<evidence type="ECO:0000313" key="2">
    <source>
        <dbReference type="EMBL" id="KAF4718754.1"/>
    </source>
</evidence>
<gene>
    <name evidence="2" type="ORF">FOZ62_029223</name>
</gene>
<feature type="region of interest" description="Disordered" evidence="1">
    <location>
        <begin position="1"/>
        <end position="22"/>
    </location>
</feature>
<reference evidence="2 3" key="1">
    <citation type="submission" date="2020-04" db="EMBL/GenBank/DDBJ databases">
        <title>Perkinsus olseni comparative genomics.</title>
        <authorList>
            <person name="Bogema D.R."/>
        </authorList>
    </citation>
    <scope>NUCLEOTIDE SEQUENCE [LARGE SCALE GENOMIC DNA]</scope>
    <source>
        <strain evidence="2">ATCC PRA-205</strain>
    </source>
</reference>
<feature type="compositionally biased region" description="Low complexity" evidence="1">
    <location>
        <begin position="625"/>
        <end position="640"/>
    </location>
</feature>
<feature type="region of interest" description="Disordered" evidence="1">
    <location>
        <begin position="553"/>
        <end position="688"/>
    </location>
</feature>
<feature type="region of interest" description="Disordered" evidence="1">
    <location>
        <begin position="256"/>
        <end position="368"/>
    </location>
</feature>
<feature type="compositionally biased region" description="Polar residues" evidence="1">
    <location>
        <begin position="257"/>
        <end position="267"/>
    </location>
</feature>